<feature type="signal peptide" evidence="5">
    <location>
        <begin position="1"/>
        <end position="22"/>
    </location>
</feature>
<comment type="similarity">
    <text evidence="1 4">Belongs to the glycosyl hydrolase 43 family.</text>
</comment>
<feature type="chain" id="PRO_5045909774" description="Glycoside hydrolase family 43 protein" evidence="5">
    <location>
        <begin position="23"/>
        <end position="333"/>
    </location>
</feature>
<evidence type="ECO:0000256" key="5">
    <source>
        <dbReference type="SAM" id="SignalP"/>
    </source>
</evidence>
<evidence type="ECO:0000256" key="4">
    <source>
        <dbReference type="RuleBase" id="RU361187"/>
    </source>
</evidence>
<dbReference type="CDD" id="cd08999">
    <property type="entry name" value="GH43_ABN-like"/>
    <property type="match status" value="1"/>
</dbReference>
<dbReference type="InterPro" id="IPR006710">
    <property type="entry name" value="Glyco_hydro_43"/>
</dbReference>
<evidence type="ECO:0000256" key="3">
    <source>
        <dbReference type="ARBA" id="ARBA00023295"/>
    </source>
</evidence>
<evidence type="ECO:0000256" key="1">
    <source>
        <dbReference type="ARBA" id="ARBA00009865"/>
    </source>
</evidence>
<evidence type="ECO:0000313" key="7">
    <source>
        <dbReference type="Proteomes" id="UP001562354"/>
    </source>
</evidence>
<dbReference type="EMBL" id="JBFMKM010000008">
    <property type="protein sequence ID" value="KAL1304488.1"/>
    <property type="molecule type" value="Genomic_DNA"/>
</dbReference>
<dbReference type="Pfam" id="PF04616">
    <property type="entry name" value="Glyco_hydro_43"/>
    <property type="match status" value="1"/>
</dbReference>
<dbReference type="Gene3D" id="2.115.10.20">
    <property type="entry name" value="Glycosyl hydrolase domain, family 43"/>
    <property type="match status" value="1"/>
</dbReference>
<keyword evidence="7" id="KW-1185">Reference proteome</keyword>
<dbReference type="SUPFAM" id="SSF75005">
    <property type="entry name" value="Arabinanase/levansucrase/invertase"/>
    <property type="match status" value="1"/>
</dbReference>
<reference evidence="6 7" key="1">
    <citation type="submission" date="2024-07" db="EMBL/GenBank/DDBJ databases">
        <title>Draft sequence of the Neodothiora populina.</title>
        <authorList>
            <person name="Drown D.D."/>
            <person name="Schuette U.S."/>
            <person name="Buechlein A.B."/>
            <person name="Rusch D.R."/>
            <person name="Winton L.W."/>
            <person name="Adams G.A."/>
        </authorList>
    </citation>
    <scope>NUCLEOTIDE SEQUENCE [LARGE SCALE GENOMIC DNA]</scope>
    <source>
        <strain evidence="6 7">CPC 39397</strain>
    </source>
</reference>
<dbReference type="PANTHER" id="PTHR42812">
    <property type="entry name" value="BETA-XYLOSIDASE"/>
    <property type="match status" value="1"/>
</dbReference>
<keyword evidence="5" id="KW-0732">Signal</keyword>
<evidence type="ECO:0000313" key="6">
    <source>
        <dbReference type="EMBL" id="KAL1304488.1"/>
    </source>
</evidence>
<dbReference type="GeneID" id="95977179"/>
<evidence type="ECO:0008006" key="8">
    <source>
        <dbReference type="Google" id="ProtNLM"/>
    </source>
</evidence>
<keyword evidence="2 4" id="KW-0378">Hydrolase</keyword>
<keyword evidence="3 4" id="KW-0326">Glycosidase</keyword>
<dbReference type="InterPro" id="IPR023296">
    <property type="entry name" value="Glyco_hydro_beta-prop_sf"/>
</dbReference>
<gene>
    <name evidence="6" type="ORF">AAFC00_003478</name>
</gene>
<dbReference type="PANTHER" id="PTHR42812:SF5">
    <property type="entry name" value="ENDO-ARABINASE"/>
    <property type="match status" value="1"/>
</dbReference>
<name>A0ABR3PEB6_9PEZI</name>
<dbReference type="Proteomes" id="UP001562354">
    <property type="component" value="Unassembled WGS sequence"/>
</dbReference>
<dbReference type="InterPro" id="IPR051795">
    <property type="entry name" value="Glycosyl_Hydrlase_43"/>
</dbReference>
<evidence type="ECO:0000256" key="2">
    <source>
        <dbReference type="ARBA" id="ARBA00022801"/>
    </source>
</evidence>
<comment type="caution">
    <text evidence="6">The sequence shown here is derived from an EMBL/GenBank/DDBJ whole genome shotgun (WGS) entry which is preliminary data.</text>
</comment>
<accession>A0ABR3PEB6</accession>
<organism evidence="6 7">
    <name type="scientific">Neodothiora populina</name>
    <dbReference type="NCBI Taxonomy" id="2781224"/>
    <lineage>
        <taxon>Eukaryota</taxon>
        <taxon>Fungi</taxon>
        <taxon>Dikarya</taxon>
        <taxon>Ascomycota</taxon>
        <taxon>Pezizomycotina</taxon>
        <taxon>Dothideomycetes</taxon>
        <taxon>Dothideomycetidae</taxon>
        <taxon>Dothideales</taxon>
        <taxon>Dothioraceae</taxon>
        <taxon>Neodothiora</taxon>
    </lineage>
</organism>
<proteinExistence type="inferred from homology"/>
<dbReference type="RefSeq" id="XP_069200763.1">
    <property type="nucleotide sequence ID" value="XM_069348088.1"/>
</dbReference>
<sequence>MYQSAHSIISSLLVLLLTLTTALPLTDDSRHAKRSVAGPVITANFPDPGLMKVGDTWYAFATRTKGTTIHIQVASSPDFETWTVINEDALPTLPAWIYQPSWNTWAPDVKQLDDGSFIMYYSASTAEDTSKHCVGVASASTVEGPYTGQDKALICPISQGGAIDASGFRDASGARYIVYKIDGNAIGSGGACGNTIAPIQATPLVLQPVASDGYTLQGTATTLLDNIGVSDDGVIEAPTLIRSQEGIYFLFFSSGCFVTSSYTISYATSSSLRGPYTRAAAPLMQTGDGHGLIAPGGMDIWSDNQHMIFHANNAAGRSMYTALINLSGTTVTV</sequence>
<protein>
    <recommendedName>
        <fullName evidence="8">Glycoside hydrolase family 43 protein</fullName>
    </recommendedName>
</protein>